<proteinExistence type="predicted"/>
<dbReference type="PANTHER" id="PTHR10578">
    <property type="entry name" value="S -2-HYDROXY-ACID OXIDASE-RELATED"/>
    <property type="match status" value="1"/>
</dbReference>
<dbReference type="AlphaFoldDB" id="W0FKJ9"/>
<dbReference type="Pfam" id="PF01070">
    <property type="entry name" value="FMN_dh"/>
    <property type="match status" value="1"/>
</dbReference>
<organism evidence="6">
    <name type="scientific">uncultured bacterium Contig11</name>
    <dbReference type="NCBI Taxonomy" id="1393376"/>
    <lineage>
        <taxon>Bacteria</taxon>
        <taxon>environmental samples</taxon>
    </lineage>
</organism>
<protein>
    <submittedName>
        <fullName evidence="6">FMN-dependent alpha-hydroxy acid dehydrogenase</fullName>
    </submittedName>
</protein>
<dbReference type="SUPFAM" id="SSF51395">
    <property type="entry name" value="FMN-linked oxidoreductases"/>
    <property type="match status" value="1"/>
</dbReference>
<evidence type="ECO:0000313" key="6">
    <source>
        <dbReference type="EMBL" id="AHF25413.1"/>
    </source>
</evidence>
<comment type="cofactor">
    <cofactor evidence="1">
        <name>FMN</name>
        <dbReference type="ChEBI" id="CHEBI:58210"/>
    </cofactor>
</comment>
<dbReference type="PROSITE" id="PS51349">
    <property type="entry name" value="FMN_HYDROXY_ACID_DH_2"/>
    <property type="match status" value="1"/>
</dbReference>
<reference evidence="6" key="1">
    <citation type="journal article" date="2013" name="PLoS ONE">
        <title>Metagenomic insights into the carbohydrate-active enzymes carried by the microorganisms adhering to solid digesta in the rumen of cows.</title>
        <authorList>
            <person name="Wang L."/>
            <person name="Hatem A."/>
            <person name="Catalyurek U.V."/>
            <person name="Morrison M."/>
            <person name="Yu Z."/>
        </authorList>
    </citation>
    <scope>NUCLEOTIDE SEQUENCE</scope>
</reference>
<sequence length="303" mass="32568">MAERMLRGDSIAINRRYLDHLLVESRIVGAVHPSTQTTLFGHPFETPITTGALSHLKSGMEAFAQGAREAGAACFIGMGSCEELERVLRTGAKVIKIIKPYADPEEIFSRIRCAEENGAIAVGMDVEHAVNVRDDRDSLVVGQQMKLPTLEELRGYIRATKLPFVIKGALSVRDALTCAEIGCAGIVLSHHNGLMRWAVPPVMLIPEIRRAVGNGLAVISDGGIADGYDAYKALALGADAVSVGKPLMQPLEEGGAAAMARVIREMTDELKAMMVRTGIPDPAHMDPGVIHEVPWETGEGEEP</sequence>
<accession>W0FKJ9</accession>
<dbReference type="InterPro" id="IPR000262">
    <property type="entry name" value="FMN-dep_DH"/>
</dbReference>
<keyword evidence="3" id="KW-0288">FMN</keyword>
<dbReference type="InterPro" id="IPR013785">
    <property type="entry name" value="Aldolase_TIM"/>
</dbReference>
<dbReference type="GO" id="GO:0016491">
    <property type="term" value="F:oxidoreductase activity"/>
    <property type="evidence" value="ECO:0007669"/>
    <property type="project" value="UniProtKB-KW"/>
</dbReference>
<dbReference type="PANTHER" id="PTHR10578:SF107">
    <property type="entry name" value="2-HYDROXYACID OXIDASE 1"/>
    <property type="match status" value="1"/>
</dbReference>
<evidence type="ECO:0000256" key="2">
    <source>
        <dbReference type="ARBA" id="ARBA00022630"/>
    </source>
</evidence>
<evidence type="ECO:0000256" key="3">
    <source>
        <dbReference type="ARBA" id="ARBA00022643"/>
    </source>
</evidence>
<evidence type="ECO:0000259" key="5">
    <source>
        <dbReference type="PROSITE" id="PS51349"/>
    </source>
</evidence>
<keyword evidence="2" id="KW-0285">Flavoprotein</keyword>
<keyword evidence="4" id="KW-0560">Oxidoreductase</keyword>
<feature type="domain" description="FMN hydroxy acid dehydrogenase" evidence="5">
    <location>
        <begin position="1"/>
        <end position="295"/>
    </location>
</feature>
<dbReference type="EMBL" id="KC246835">
    <property type="protein sequence ID" value="AHF25413.1"/>
    <property type="molecule type" value="Genomic_DNA"/>
</dbReference>
<evidence type="ECO:0000256" key="4">
    <source>
        <dbReference type="ARBA" id="ARBA00023002"/>
    </source>
</evidence>
<dbReference type="Gene3D" id="3.20.20.70">
    <property type="entry name" value="Aldolase class I"/>
    <property type="match status" value="1"/>
</dbReference>
<name>W0FKJ9_9BACT</name>
<evidence type="ECO:0000256" key="1">
    <source>
        <dbReference type="ARBA" id="ARBA00001917"/>
    </source>
</evidence>
<dbReference type="InterPro" id="IPR037396">
    <property type="entry name" value="FMN_HAD"/>
</dbReference>